<dbReference type="AlphaFoldDB" id="A0A699QM19"/>
<comment type="caution">
    <text evidence="1">The sequence shown here is derived from an EMBL/GenBank/DDBJ whole genome shotgun (WGS) entry which is preliminary data.</text>
</comment>
<dbReference type="EMBL" id="BKCJ011042593">
    <property type="protein sequence ID" value="GFC73460.1"/>
    <property type="molecule type" value="Genomic_DNA"/>
</dbReference>
<name>A0A699QM19_TANCI</name>
<gene>
    <name evidence="1" type="ORF">Tci_845430</name>
</gene>
<feature type="non-terminal residue" evidence="1">
    <location>
        <position position="1"/>
    </location>
</feature>
<evidence type="ECO:0000313" key="1">
    <source>
        <dbReference type="EMBL" id="GFC73460.1"/>
    </source>
</evidence>
<reference evidence="1" key="1">
    <citation type="journal article" date="2019" name="Sci. Rep.">
        <title>Draft genome of Tanacetum cinerariifolium, the natural source of mosquito coil.</title>
        <authorList>
            <person name="Yamashiro T."/>
            <person name="Shiraishi A."/>
            <person name="Satake H."/>
            <person name="Nakayama K."/>
        </authorList>
    </citation>
    <scope>NUCLEOTIDE SEQUENCE</scope>
</reference>
<organism evidence="1">
    <name type="scientific">Tanacetum cinerariifolium</name>
    <name type="common">Dalmatian daisy</name>
    <name type="synonym">Chrysanthemum cinerariifolium</name>
    <dbReference type="NCBI Taxonomy" id="118510"/>
    <lineage>
        <taxon>Eukaryota</taxon>
        <taxon>Viridiplantae</taxon>
        <taxon>Streptophyta</taxon>
        <taxon>Embryophyta</taxon>
        <taxon>Tracheophyta</taxon>
        <taxon>Spermatophyta</taxon>
        <taxon>Magnoliopsida</taxon>
        <taxon>eudicotyledons</taxon>
        <taxon>Gunneridae</taxon>
        <taxon>Pentapetalae</taxon>
        <taxon>asterids</taxon>
        <taxon>campanulids</taxon>
        <taxon>Asterales</taxon>
        <taxon>Asteraceae</taxon>
        <taxon>Asteroideae</taxon>
        <taxon>Anthemideae</taxon>
        <taxon>Anthemidinae</taxon>
        <taxon>Tanacetum</taxon>
    </lineage>
</organism>
<proteinExistence type="predicted"/>
<sequence length="50" mass="5642">SWGDVRSGGSGEEWGKWRLQAWREKGECTVVLKLKKEQGLPGFSTFPVFS</sequence>
<accession>A0A699QM19</accession>
<protein>
    <submittedName>
        <fullName evidence="1">Uncharacterized protein</fullName>
    </submittedName>
</protein>